<reference evidence="1" key="1">
    <citation type="submission" date="2006-10" db="EMBL/GenBank/DDBJ databases">
        <authorList>
            <person name="Amadeo P."/>
            <person name="Zhao Q."/>
            <person name="Wortman J."/>
            <person name="Fraser-Liggett C."/>
            <person name="Carlton J."/>
        </authorList>
    </citation>
    <scope>NUCLEOTIDE SEQUENCE</scope>
    <source>
        <strain evidence="1">G3</strain>
    </source>
</reference>
<dbReference type="RefSeq" id="XP_001322518.1">
    <property type="nucleotide sequence ID" value="XM_001322483.1"/>
</dbReference>
<protein>
    <submittedName>
        <fullName evidence="1">Uncharacterized protein</fullName>
    </submittedName>
</protein>
<dbReference type="SUPFAM" id="SSF82171">
    <property type="entry name" value="DPP6 N-terminal domain-like"/>
    <property type="match status" value="1"/>
</dbReference>
<dbReference type="VEuPathDB" id="TrichDB:TVAG_491520"/>
<dbReference type="KEGG" id="tva:4768229"/>
<reference evidence="1" key="2">
    <citation type="journal article" date="2007" name="Science">
        <title>Draft genome sequence of the sexually transmitted pathogen Trichomonas vaginalis.</title>
        <authorList>
            <person name="Carlton J.M."/>
            <person name="Hirt R.P."/>
            <person name="Silva J.C."/>
            <person name="Delcher A.L."/>
            <person name="Schatz M."/>
            <person name="Zhao Q."/>
            <person name="Wortman J.R."/>
            <person name="Bidwell S.L."/>
            <person name="Alsmark U.C.M."/>
            <person name="Besteiro S."/>
            <person name="Sicheritz-Ponten T."/>
            <person name="Noel C.J."/>
            <person name="Dacks J.B."/>
            <person name="Foster P.G."/>
            <person name="Simillion C."/>
            <person name="Van de Peer Y."/>
            <person name="Miranda-Saavedra D."/>
            <person name="Barton G.J."/>
            <person name="Westrop G.D."/>
            <person name="Mueller S."/>
            <person name="Dessi D."/>
            <person name="Fiori P.L."/>
            <person name="Ren Q."/>
            <person name="Paulsen I."/>
            <person name="Zhang H."/>
            <person name="Bastida-Corcuera F.D."/>
            <person name="Simoes-Barbosa A."/>
            <person name="Brown M.T."/>
            <person name="Hayes R.D."/>
            <person name="Mukherjee M."/>
            <person name="Okumura C.Y."/>
            <person name="Schneider R."/>
            <person name="Smith A.J."/>
            <person name="Vanacova S."/>
            <person name="Villalvazo M."/>
            <person name="Haas B.J."/>
            <person name="Pertea M."/>
            <person name="Feldblyum T.V."/>
            <person name="Utterback T.R."/>
            <person name="Shu C.L."/>
            <person name="Osoegawa K."/>
            <person name="de Jong P.J."/>
            <person name="Hrdy I."/>
            <person name="Horvathova L."/>
            <person name="Zubacova Z."/>
            <person name="Dolezal P."/>
            <person name="Malik S.B."/>
            <person name="Logsdon J.M. Jr."/>
            <person name="Henze K."/>
            <person name="Gupta A."/>
            <person name="Wang C.C."/>
            <person name="Dunne R.L."/>
            <person name="Upcroft J.A."/>
            <person name="Upcroft P."/>
            <person name="White O."/>
            <person name="Salzberg S.L."/>
            <person name="Tang P."/>
            <person name="Chiu C.-H."/>
            <person name="Lee Y.-S."/>
            <person name="Embley T.M."/>
            <person name="Coombs G.H."/>
            <person name="Mottram J.C."/>
            <person name="Tachezy J."/>
            <person name="Fraser-Liggett C.M."/>
            <person name="Johnson P.J."/>
        </authorList>
    </citation>
    <scope>NUCLEOTIDE SEQUENCE [LARGE SCALE GENOMIC DNA]</scope>
    <source>
        <strain evidence="1">G3</strain>
    </source>
</reference>
<accession>A2EAI4</accession>
<dbReference type="Proteomes" id="UP000001542">
    <property type="component" value="Unassembled WGS sequence"/>
</dbReference>
<gene>
    <name evidence="1" type="ORF">TVAG_491520</name>
</gene>
<dbReference type="InParanoid" id="A2EAI4"/>
<evidence type="ECO:0000313" key="2">
    <source>
        <dbReference type="Proteomes" id="UP000001542"/>
    </source>
</evidence>
<name>A2EAI4_TRIV3</name>
<sequence length="776" mass="88593">MDQGEIPSPIQKMFDQPLKQCPQSVSISKNNEIFILNTQENSIDIYDIESFNHLYHLVWSSHTILNVFYLDKHDCIIFEDRNVNQPKTYYNIFFNWRVPIEKNSSTPITINLPEKILYPTSWQFTQLSNEPQILCIASISADSNPSAQVDANSIIIVTEKTCIIWDIEDRPKLRCVIILPLPVYCPIFSFYNDMLAIVCADYLFILKIIKGTPQHYTKQFTPGALCYDTKDSLNIDFGLVEAQVSNFLFITRYLMDHPVSIDIVFRLRAPSLAKDLRFLSSSSLVFLTEQASLLCSIRHRDSDSDNFDPSNLTDKFLATSSAFNSDYLVLSDSQTIQVLPNPVKSKLDISIFTFPVLTSETFSKIQFINMNQDFLIVINTERKVTTLHCYNLTKGDVISEEALKSNDIQTKILGLCLLSHKNVNYSDNCYTIGSNLLENGNQSRAFDFFISALNAKSPIYGQKRKSIIEKIISLPRRKSTLFIQQAHFNQNDINDDLLKLIKNLPIDTCIRKLLRARQYNQVLDETEPHPLTLLYKAVSETSNGNHEIAKEILSKLPLSVYENLDNDILHEISVNLSPISLIKIGRPELPNFVWPYNERALCYSYINGDVKNVVSLASEMDDAKMHLDEWPEKLMDIPWFSGTESGKVCVSAIVKYGPCSERNGKYSYLLDAVEYALKNDFRKALSFAGDKVNKILFLKFFAKTASAWTTVLEQFEDDKEISELAKFSIIQFSPSQDFLNLMKNPPPIEDIDETLNVLEETDQKLLLLISPRGIIV</sequence>
<organism evidence="1 2">
    <name type="scientific">Trichomonas vaginalis (strain ATCC PRA-98 / G3)</name>
    <dbReference type="NCBI Taxonomy" id="412133"/>
    <lineage>
        <taxon>Eukaryota</taxon>
        <taxon>Metamonada</taxon>
        <taxon>Parabasalia</taxon>
        <taxon>Trichomonadida</taxon>
        <taxon>Trichomonadidae</taxon>
        <taxon>Trichomonas</taxon>
    </lineage>
</organism>
<dbReference type="EMBL" id="DS113340">
    <property type="protein sequence ID" value="EAY10295.1"/>
    <property type="molecule type" value="Genomic_DNA"/>
</dbReference>
<dbReference type="VEuPathDB" id="TrichDB:TVAGG3_1005950"/>
<proteinExistence type="predicted"/>
<dbReference type="AlphaFoldDB" id="A2EAI4"/>
<keyword evidence="2" id="KW-1185">Reference proteome</keyword>
<evidence type="ECO:0000313" key="1">
    <source>
        <dbReference type="EMBL" id="EAY10295.1"/>
    </source>
</evidence>